<dbReference type="Proteomes" id="UP001140087">
    <property type="component" value="Unassembled WGS sequence"/>
</dbReference>
<organism evidence="1 2">
    <name type="scientific">Coemansia helicoidea</name>
    <dbReference type="NCBI Taxonomy" id="1286919"/>
    <lineage>
        <taxon>Eukaryota</taxon>
        <taxon>Fungi</taxon>
        <taxon>Fungi incertae sedis</taxon>
        <taxon>Zoopagomycota</taxon>
        <taxon>Kickxellomycotina</taxon>
        <taxon>Kickxellomycetes</taxon>
        <taxon>Kickxellales</taxon>
        <taxon>Kickxellaceae</taxon>
        <taxon>Coemansia</taxon>
    </lineage>
</organism>
<comment type="caution">
    <text evidence="1">The sequence shown here is derived from an EMBL/GenBank/DDBJ whole genome shotgun (WGS) entry which is preliminary data.</text>
</comment>
<reference evidence="1" key="1">
    <citation type="submission" date="2022-07" db="EMBL/GenBank/DDBJ databases">
        <title>Phylogenomic reconstructions and comparative analyses of Kickxellomycotina fungi.</title>
        <authorList>
            <person name="Reynolds N.K."/>
            <person name="Stajich J.E."/>
            <person name="Barry K."/>
            <person name="Grigoriev I.V."/>
            <person name="Crous P."/>
            <person name="Smith M.E."/>
        </authorList>
    </citation>
    <scope>NUCLEOTIDE SEQUENCE</scope>
    <source>
        <strain evidence="1">BCRC 34780</strain>
    </source>
</reference>
<sequence>MNVDEDAQTSRSPPAPEQLSGGADSDWNTDSRPCIQPGSPLADAAIRPGTVTSAAYSPVSLELQGLVRMAAGVSPLLRDSRELFHYQRPAPRFTGGGSPEILMLEAFRRDALGDASAAVAAAEARVEAAEAAAADNIRCLDSMLDVMRRWSGGQFATRTESAQAVVTNNAAAAADEGE</sequence>
<evidence type="ECO:0000313" key="1">
    <source>
        <dbReference type="EMBL" id="KAJ2790692.1"/>
    </source>
</evidence>
<keyword evidence="2" id="KW-1185">Reference proteome</keyword>
<name>A0ACC1KJD6_9FUNG</name>
<accession>A0ACC1KJD6</accession>
<protein>
    <submittedName>
        <fullName evidence="1">Uncharacterized protein</fullName>
    </submittedName>
</protein>
<dbReference type="EMBL" id="JANBUN010003461">
    <property type="protein sequence ID" value="KAJ2790692.1"/>
    <property type="molecule type" value="Genomic_DNA"/>
</dbReference>
<evidence type="ECO:0000313" key="2">
    <source>
        <dbReference type="Proteomes" id="UP001140087"/>
    </source>
</evidence>
<proteinExistence type="predicted"/>
<gene>
    <name evidence="1" type="ORF">H4R21_006462</name>
</gene>